<evidence type="ECO:0000313" key="1">
    <source>
        <dbReference type="EMBL" id="QGG46866.1"/>
    </source>
</evidence>
<gene>
    <name evidence="1" type="ORF">FTV88_0688</name>
</gene>
<keyword evidence="2" id="KW-1185">Reference proteome</keyword>
<dbReference type="RefSeq" id="WP_153724361.1">
    <property type="nucleotide sequence ID" value="NZ_CP045875.1"/>
</dbReference>
<dbReference type="KEGG" id="hcv:FTV88_0688"/>
<organism evidence="1 2">
    <name type="scientific">Heliorestis convoluta</name>
    <dbReference type="NCBI Taxonomy" id="356322"/>
    <lineage>
        <taxon>Bacteria</taxon>
        <taxon>Bacillati</taxon>
        <taxon>Bacillota</taxon>
        <taxon>Clostridia</taxon>
        <taxon>Eubacteriales</taxon>
        <taxon>Heliobacteriaceae</taxon>
        <taxon>Heliorestis</taxon>
    </lineage>
</organism>
<sequence>MRNRQKVQFWVVEDSPLSLALEKLDKGEKGPFVRLLAEEALVNHHRNASNEDTIAVQVQNDEALEELRSIRHLLERLVARVEEGKLQIAQDNSTASPKANKSDEDEIATFLMDSINEILGS</sequence>
<reference evidence="2" key="1">
    <citation type="submission" date="2019-11" db="EMBL/GenBank/DDBJ databases">
        <title>Genome sequence of Heliorestis convoluta strain HH, an alkaliphilic and minimalistic phototrophic bacterium from a soda lake in Egypt.</title>
        <authorList>
            <person name="Dewey E.D."/>
            <person name="Stokes L.M."/>
            <person name="Burchell B.M."/>
            <person name="Shaffer K.N."/>
            <person name="Huntington A.M."/>
            <person name="Baker J.M."/>
            <person name="Nadendla S."/>
            <person name="Giglio M.G."/>
            <person name="Touchman J.W."/>
            <person name="Blankenship R.E."/>
            <person name="Madigan M.T."/>
            <person name="Sattley W.M."/>
        </authorList>
    </citation>
    <scope>NUCLEOTIDE SEQUENCE [LARGE SCALE GENOMIC DNA]</scope>
    <source>
        <strain evidence="2">HH</strain>
    </source>
</reference>
<proteinExistence type="predicted"/>
<evidence type="ECO:0000313" key="2">
    <source>
        <dbReference type="Proteomes" id="UP000366051"/>
    </source>
</evidence>
<dbReference type="Proteomes" id="UP000366051">
    <property type="component" value="Chromosome"/>
</dbReference>
<dbReference type="EMBL" id="CP045875">
    <property type="protein sequence ID" value="QGG46866.1"/>
    <property type="molecule type" value="Genomic_DNA"/>
</dbReference>
<protein>
    <submittedName>
        <fullName evidence="1">Uncharacterized protein</fullName>
    </submittedName>
</protein>
<name>A0A5Q2N037_9FIRM</name>
<dbReference type="AlphaFoldDB" id="A0A5Q2N037"/>
<dbReference type="OrthoDB" id="9833377at2"/>
<accession>A0A5Q2N037</accession>